<evidence type="ECO:0000256" key="4">
    <source>
        <dbReference type="ARBA" id="ARBA00022946"/>
    </source>
</evidence>
<dbReference type="GO" id="GO:0043461">
    <property type="term" value="P:proton-transporting ATP synthase complex assembly"/>
    <property type="evidence" value="ECO:0007669"/>
    <property type="project" value="InterPro"/>
</dbReference>
<evidence type="ECO:0000313" key="8">
    <source>
        <dbReference type="EMBL" id="KAK1763513.1"/>
    </source>
</evidence>
<dbReference type="EMBL" id="MU839026">
    <property type="protein sequence ID" value="KAK1763513.1"/>
    <property type="molecule type" value="Genomic_DNA"/>
</dbReference>
<dbReference type="GO" id="GO:0072659">
    <property type="term" value="P:protein localization to plasma membrane"/>
    <property type="evidence" value="ECO:0007669"/>
    <property type="project" value="InterPro"/>
</dbReference>
<name>A0AAJ0FHL3_9PEZI</name>
<feature type="compositionally biased region" description="Low complexity" evidence="7">
    <location>
        <begin position="934"/>
        <end position="947"/>
    </location>
</feature>
<accession>A0AAJ0FHL3</accession>
<dbReference type="Pfam" id="PF07542">
    <property type="entry name" value="ATP12"/>
    <property type="match status" value="1"/>
</dbReference>
<dbReference type="InterPro" id="IPR023335">
    <property type="entry name" value="ATP12_ortho_dom_sf"/>
</dbReference>
<keyword evidence="4" id="KW-0809">Transit peptide</keyword>
<proteinExistence type="inferred from homology"/>
<dbReference type="PANTHER" id="PTHR47766:SF1">
    <property type="entry name" value="PROTEIN EFR3"/>
    <property type="match status" value="1"/>
</dbReference>
<feature type="region of interest" description="Disordered" evidence="7">
    <location>
        <begin position="964"/>
        <end position="1108"/>
    </location>
</feature>
<dbReference type="SUPFAM" id="SSF160909">
    <property type="entry name" value="ATP12-like"/>
    <property type="match status" value="1"/>
</dbReference>
<dbReference type="InterPro" id="IPR016024">
    <property type="entry name" value="ARM-type_fold"/>
</dbReference>
<dbReference type="InterPro" id="IPR042272">
    <property type="entry name" value="ATP12_ATP_synth-F1-assembly_N"/>
</dbReference>
<feature type="region of interest" description="Disordered" evidence="7">
    <location>
        <begin position="485"/>
        <end position="510"/>
    </location>
</feature>
<protein>
    <recommendedName>
        <fullName evidence="10">Protein EFR3</fullName>
    </recommendedName>
</protein>
<comment type="caution">
    <text evidence="8">The sequence shown here is derived from an EMBL/GenBank/DDBJ whole genome shotgun (WGS) entry which is preliminary data.</text>
</comment>
<organism evidence="8 9">
    <name type="scientific">Phialemonium atrogriseum</name>
    <dbReference type="NCBI Taxonomy" id="1093897"/>
    <lineage>
        <taxon>Eukaryota</taxon>
        <taxon>Fungi</taxon>
        <taxon>Dikarya</taxon>
        <taxon>Ascomycota</taxon>
        <taxon>Pezizomycotina</taxon>
        <taxon>Sordariomycetes</taxon>
        <taxon>Sordariomycetidae</taxon>
        <taxon>Cephalothecales</taxon>
        <taxon>Cephalothecaceae</taxon>
        <taxon>Phialemonium</taxon>
    </lineage>
</organism>
<evidence type="ECO:0000256" key="2">
    <source>
        <dbReference type="ARBA" id="ARBA00008231"/>
    </source>
</evidence>
<evidence type="ECO:0008006" key="10">
    <source>
        <dbReference type="Google" id="ProtNLM"/>
    </source>
</evidence>
<dbReference type="SUPFAM" id="SSF48371">
    <property type="entry name" value="ARM repeat"/>
    <property type="match status" value="1"/>
</dbReference>
<comment type="similarity">
    <text evidence="3">Belongs to the EFR3 family.</text>
</comment>
<feature type="region of interest" description="Disordered" evidence="7">
    <location>
        <begin position="868"/>
        <end position="950"/>
    </location>
</feature>
<evidence type="ECO:0000256" key="6">
    <source>
        <dbReference type="ARBA" id="ARBA00023186"/>
    </source>
</evidence>
<evidence type="ECO:0000256" key="3">
    <source>
        <dbReference type="ARBA" id="ARBA00010216"/>
    </source>
</evidence>
<keyword evidence="6" id="KW-0143">Chaperone</keyword>
<gene>
    <name evidence="8" type="ORF">QBC33DRAFT_580923</name>
</gene>
<dbReference type="GO" id="GO:0005886">
    <property type="term" value="C:plasma membrane"/>
    <property type="evidence" value="ECO:0007669"/>
    <property type="project" value="TreeGrafter"/>
</dbReference>
<comment type="subcellular location">
    <subcellularLocation>
        <location evidence="1">Mitochondrion</location>
    </subcellularLocation>
</comment>
<keyword evidence="9" id="KW-1185">Reference proteome</keyword>
<dbReference type="RefSeq" id="XP_060279726.1">
    <property type="nucleotide sequence ID" value="XM_060431231.1"/>
</dbReference>
<dbReference type="Proteomes" id="UP001244011">
    <property type="component" value="Unassembled WGS sequence"/>
</dbReference>
<evidence type="ECO:0000256" key="1">
    <source>
        <dbReference type="ARBA" id="ARBA00004173"/>
    </source>
</evidence>
<dbReference type="InterPro" id="IPR049150">
    <property type="entry name" value="EFR3_HEAT-like_rpt"/>
</dbReference>
<feature type="region of interest" description="Disordered" evidence="7">
    <location>
        <begin position="601"/>
        <end position="637"/>
    </location>
</feature>
<feature type="compositionally biased region" description="Low complexity" evidence="7">
    <location>
        <begin position="874"/>
        <end position="889"/>
    </location>
</feature>
<feature type="compositionally biased region" description="Polar residues" evidence="7">
    <location>
        <begin position="997"/>
        <end position="1011"/>
    </location>
</feature>
<dbReference type="Gene3D" id="1.10.3580.10">
    <property type="entry name" value="ATP12 ATPase"/>
    <property type="match status" value="1"/>
</dbReference>
<evidence type="ECO:0000256" key="5">
    <source>
        <dbReference type="ARBA" id="ARBA00023128"/>
    </source>
</evidence>
<dbReference type="GO" id="GO:0005739">
    <property type="term" value="C:mitochondrion"/>
    <property type="evidence" value="ECO:0007669"/>
    <property type="project" value="UniProtKB-SubCell"/>
</dbReference>
<reference evidence="8" key="1">
    <citation type="submission" date="2023-06" db="EMBL/GenBank/DDBJ databases">
        <title>Genome-scale phylogeny and comparative genomics of the fungal order Sordariales.</title>
        <authorList>
            <consortium name="Lawrence Berkeley National Laboratory"/>
            <person name="Hensen N."/>
            <person name="Bonometti L."/>
            <person name="Westerberg I."/>
            <person name="Brannstrom I.O."/>
            <person name="Guillou S."/>
            <person name="Cros-Aarteil S."/>
            <person name="Calhoun S."/>
            <person name="Haridas S."/>
            <person name="Kuo A."/>
            <person name="Mondo S."/>
            <person name="Pangilinan J."/>
            <person name="Riley R."/>
            <person name="Labutti K."/>
            <person name="Andreopoulos B."/>
            <person name="Lipzen A."/>
            <person name="Chen C."/>
            <person name="Yanf M."/>
            <person name="Daum C."/>
            <person name="Ng V."/>
            <person name="Clum A."/>
            <person name="Steindorff A."/>
            <person name="Ohm R."/>
            <person name="Martin F."/>
            <person name="Silar P."/>
            <person name="Natvig D."/>
            <person name="Lalanne C."/>
            <person name="Gautier V."/>
            <person name="Ament-Velasquez S.L."/>
            <person name="Kruys A."/>
            <person name="Hutchinson M.I."/>
            <person name="Powell A.J."/>
            <person name="Barry K."/>
            <person name="Miller A.N."/>
            <person name="Grigoriev I.V."/>
            <person name="Debuchy R."/>
            <person name="Gladieux P."/>
            <person name="Thoren M.H."/>
            <person name="Johannesson H."/>
        </authorList>
    </citation>
    <scope>NUCLEOTIDE SEQUENCE</scope>
    <source>
        <strain evidence="8">8032-3</strain>
    </source>
</reference>
<dbReference type="PANTHER" id="PTHR47766">
    <property type="entry name" value="PROTEIN EFR3"/>
    <property type="match status" value="1"/>
</dbReference>
<dbReference type="InterPro" id="IPR011419">
    <property type="entry name" value="ATP12_ATP_synth-F1-assembly"/>
</dbReference>
<feature type="region of interest" description="Disordered" evidence="7">
    <location>
        <begin position="1335"/>
        <end position="1354"/>
    </location>
</feature>
<feature type="compositionally biased region" description="Low complexity" evidence="7">
    <location>
        <begin position="1335"/>
        <end position="1347"/>
    </location>
</feature>
<keyword evidence="5" id="KW-0496">Mitochondrion</keyword>
<sequence length="1524" mass="165197">MNAIQKRCRPKHQVLVLKCYPRTTKGAVDVKPNSSELSYLLFYAQSRRTKIQKIGSFLEKKTASDVYRLRIGNVQVTLQILAALIEKSPKDLPLIAPCVLKILDQILRSSDITMVESSVRTFDAFCEHHDASSLLADQAYLRQYEAVVRQYAALASTRSSPGKVQPSKPVSMRWRNSGLEAIRSVASSDSLSSVSGGHYDVVVPMILENLWTDNEEFLEVLLHRAEMEEKVDATPLLKRRTSVATVRTADTAGDANPLAFSGSAVDVDKLAEEDIGVLAMQCLKQIFVVPNRSQIHAATMALVRFTQERLVQNETVIKTNANNGKDSGWAIKMLNLISRWSPVQDRYTILVTTLDMLTKTPLLDENLQRHIVLTAMIGSLLRSDVNLIGLSVIDVLLQLLAHMRRLVQMPGDPDSMKGDLPMPGQPDPRSPTTIQFAEKAEKVASQRKELLYRLQHCIGDLATHVYYADQISDIISTILSKLKPSRSIGTTNSSSLAEKTDGNGGPAGSIASVEDQHFDSLFSLTVAKTAALKAIKSVLLVANPRTKMTGNVNLSRNRVPIQVWEGTQWLLRDPDGLVRKAYADAVLTWLDRETTKADLKAKDETAVHHKRSSARSRELLGSSPGWRAASNASMRDKPVKTPRSHFLTLLHVAIYENAVQYVDYETDMVLLHVLLAKLVKQLGVNAARYGLPMIFRLQEDIQDAETPIAKVRMGSLCHGYFWLLTDIFDAEASVVGRAIHNEIIRRRSKHFWIEGIHVPPPLLELIGTPGIARPQPRMPLKEIESEALLPFDDRISLIECICTNYQESTISPPASPATSPGRSFSHPIMNSTFSTIPTIETEHELPSHLREQMLSDWSREAVLATVQAESKSASLSGSRTTGTSRNRLGVNGLTAVNGHGSPAGSQTNLRPTSSPVGGNAVLLFNKQRKSSIRSNASPAPDSASTATGGPVTSVDQLKLVLSGQLQPPPNRMHTAAADLQQDDESSDSVASYDMTPSELSFNPATAENGTSIGDHAKVVSHQVSHDPRSSGEGGPLTSHPTHDSDQGEEQEAAAEVPPVPPLPSGLERQTSVASSAVPRRDQPMAASRPTTSRRTLKSRGGESMKPPTRVSLLVLGSLRPLPSRAAAAPALGRVAAAALHSDAPRPANVVPVYGTGPPPEPPVPAATERGDYSRAARRTRQAEMLRQARDLRSAASAAARAAKSGGAAAAGTRVLKKRFWQDVHVREVNGAYEVHLDSRAVRHPTTKEVIRLPLSKPHLAHALALEWDLLTSAQQGTKEHLVPLTSLICRALDIAADDAAAATTSPPSPASIRASITTMLLRYLETDSLLCLAPAADPSDPASPSSALDDRGRSLRDVQEQALSRIGPHVSGRAWPGAPAVRPVLDGDSIMPRRHPPELTAAVRAWVEGLGHWELAALERATLAGKSLLVAARLLIEWSEGEAGSEARARATGDAVLGEDGEGEGKGSFGVEEAARAASIEVDWQIGRWGEVEDTHDVEREDIRRQLGSVVLLVSGNGSAKSRS</sequence>
<dbReference type="InterPro" id="IPR039786">
    <property type="entry name" value="EFR3"/>
</dbReference>
<feature type="compositionally biased region" description="Polar residues" evidence="7">
    <location>
        <begin position="903"/>
        <end position="916"/>
    </location>
</feature>
<dbReference type="Gene3D" id="3.30.2180.10">
    <property type="entry name" value="ATP12-like"/>
    <property type="match status" value="1"/>
</dbReference>
<dbReference type="GeneID" id="85314418"/>
<dbReference type="Pfam" id="PF21072">
    <property type="entry name" value="EFR3"/>
    <property type="match status" value="1"/>
</dbReference>
<evidence type="ECO:0000313" key="9">
    <source>
        <dbReference type="Proteomes" id="UP001244011"/>
    </source>
</evidence>
<feature type="compositionally biased region" description="Polar residues" evidence="7">
    <location>
        <begin position="487"/>
        <end position="497"/>
    </location>
</feature>
<evidence type="ECO:0000256" key="7">
    <source>
        <dbReference type="SAM" id="MobiDB-lite"/>
    </source>
</evidence>
<comment type="similarity">
    <text evidence="2">Belongs to the ATP12 family.</text>
</comment>